<keyword evidence="1" id="KW-0328">Glycosyltransferase</keyword>
<reference evidence="3 4" key="1">
    <citation type="submission" date="2020-07" db="EMBL/GenBank/DDBJ databases">
        <authorList>
            <person name="Feng X."/>
        </authorList>
    </citation>
    <scope>NUCLEOTIDE SEQUENCE [LARGE SCALE GENOMIC DNA]</scope>
    <source>
        <strain evidence="3 4">JCM23202</strain>
    </source>
</reference>
<keyword evidence="2 3" id="KW-0808">Transferase</keyword>
<accession>A0A7X1B4J4</accession>
<comment type="caution">
    <text evidence="3">The sequence shown here is derived from an EMBL/GenBank/DDBJ whole genome shotgun (WGS) entry which is preliminary data.</text>
</comment>
<dbReference type="GO" id="GO:0008713">
    <property type="term" value="F:ADP-heptose-lipopolysaccharide heptosyltransferase activity"/>
    <property type="evidence" value="ECO:0007669"/>
    <property type="project" value="TreeGrafter"/>
</dbReference>
<dbReference type="Proteomes" id="UP000526501">
    <property type="component" value="Unassembled WGS sequence"/>
</dbReference>
<organism evidence="3 4">
    <name type="scientific">Pelagicoccus albus</name>
    <dbReference type="NCBI Taxonomy" id="415222"/>
    <lineage>
        <taxon>Bacteria</taxon>
        <taxon>Pseudomonadati</taxon>
        <taxon>Verrucomicrobiota</taxon>
        <taxon>Opitutia</taxon>
        <taxon>Puniceicoccales</taxon>
        <taxon>Pelagicoccaceae</taxon>
        <taxon>Pelagicoccus</taxon>
    </lineage>
</organism>
<dbReference type="EMBL" id="JACHVC010000006">
    <property type="protein sequence ID" value="MBC2605501.1"/>
    <property type="molecule type" value="Genomic_DNA"/>
</dbReference>
<evidence type="ECO:0000256" key="1">
    <source>
        <dbReference type="ARBA" id="ARBA00022676"/>
    </source>
</evidence>
<dbReference type="PANTHER" id="PTHR30160">
    <property type="entry name" value="TETRAACYLDISACCHARIDE 4'-KINASE-RELATED"/>
    <property type="match status" value="1"/>
</dbReference>
<proteinExistence type="predicted"/>
<evidence type="ECO:0000256" key="2">
    <source>
        <dbReference type="ARBA" id="ARBA00022679"/>
    </source>
</evidence>
<dbReference type="GO" id="GO:0009244">
    <property type="term" value="P:lipopolysaccharide core region biosynthetic process"/>
    <property type="evidence" value="ECO:0007669"/>
    <property type="project" value="TreeGrafter"/>
</dbReference>
<gene>
    <name evidence="3" type="ORF">H5P27_05545</name>
</gene>
<dbReference type="InterPro" id="IPR002201">
    <property type="entry name" value="Glyco_trans_9"/>
</dbReference>
<dbReference type="InterPro" id="IPR051199">
    <property type="entry name" value="LPS_LOS_Heptosyltrfase"/>
</dbReference>
<evidence type="ECO:0000313" key="3">
    <source>
        <dbReference type="EMBL" id="MBC2605501.1"/>
    </source>
</evidence>
<evidence type="ECO:0000313" key="4">
    <source>
        <dbReference type="Proteomes" id="UP000526501"/>
    </source>
</evidence>
<dbReference type="RefSeq" id="WP_185659376.1">
    <property type="nucleotide sequence ID" value="NZ_CAWPOO010000006.1"/>
</dbReference>
<dbReference type="CDD" id="cd03789">
    <property type="entry name" value="GT9_LPS_heptosyltransferase"/>
    <property type="match status" value="1"/>
</dbReference>
<dbReference type="Gene3D" id="3.40.50.2000">
    <property type="entry name" value="Glycogen Phosphorylase B"/>
    <property type="match status" value="2"/>
</dbReference>
<protein>
    <submittedName>
        <fullName evidence="3">Glycosyltransferase family 9 protein</fullName>
    </submittedName>
</protein>
<dbReference type="Pfam" id="PF01075">
    <property type="entry name" value="Glyco_transf_9"/>
    <property type="match status" value="1"/>
</dbReference>
<dbReference type="GO" id="GO:0005829">
    <property type="term" value="C:cytosol"/>
    <property type="evidence" value="ECO:0007669"/>
    <property type="project" value="TreeGrafter"/>
</dbReference>
<sequence>MAKRVKALVLMTSPLDKIVHALRVMESIKRRKPELEITWVARRVYEPLVAAFDFVDHTITFRRSEALIHSVRLLKQIRKVRYDYVMDLEGYARTGAMCFFAKANRKIGLRSAREGATICYRELVGEAEVDGRHLIEQLQAFATVFGLAAEMPVELNLAPTNASSPFSQKASHSPFVCLFPGRFKSARAWPGMIDLACWLVETRPEFQVYLVGVVPFEVKRKLPDRVYDLQGKQDWLEICNLVKEAELVVANDNGPAQLADALGCPNLTLYSYVSPEMRGSYPLDSERCSSLMAPRGDVSQLEEALVHAEVEKLLSL</sequence>
<dbReference type="AlphaFoldDB" id="A0A7X1B4J4"/>
<name>A0A7X1B4J4_9BACT</name>
<dbReference type="SUPFAM" id="SSF53756">
    <property type="entry name" value="UDP-Glycosyltransferase/glycogen phosphorylase"/>
    <property type="match status" value="1"/>
</dbReference>
<keyword evidence="4" id="KW-1185">Reference proteome</keyword>